<dbReference type="SMART" id="SM00387">
    <property type="entry name" value="HATPase_c"/>
    <property type="match status" value="1"/>
</dbReference>
<evidence type="ECO:0000256" key="3">
    <source>
        <dbReference type="SAM" id="Phobius"/>
    </source>
</evidence>
<dbReference type="AlphaFoldDB" id="A0A8S1MF73"/>
<dbReference type="InterPro" id="IPR005467">
    <property type="entry name" value="His_kinase_dom"/>
</dbReference>
<dbReference type="PANTHER" id="PTHR43719:SF28">
    <property type="entry name" value="PEROXIDE STRESS-ACTIVATED HISTIDINE KINASE MAK1-RELATED"/>
    <property type="match status" value="1"/>
</dbReference>
<feature type="domain" description="Histidine kinase" evidence="4">
    <location>
        <begin position="487"/>
        <end position="713"/>
    </location>
</feature>
<feature type="transmembrane region" description="Helical" evidence="3">
    <location>
        <begin position="133"/>
        <end position="150"/>
    </location>
</feature>
<dbReference type="InterPro" id="IPR001789">
    <property type="entry name" value="Sig_transdc_resp-reg_receiver"/>
</dbReference>
<protein>
    <submittedName>
        <fullName evidence="6">Uncharacterized protein</fullName>
    </submittedName>
</protein>
<dbReference type="CDD" id="cd17546">
    <property type="entry name" value="REC_hyHK_CKI1_RcsC-like"/>
    <property type="match status" value="1"/>
</dbReference>
<name>A0A8S1MF73_PARPR</name>
<dbReference type="Pfam" id="PF02518">
    <property type="entry name" value="HATPase_c"/>
    <property type="match status" value="1"/>
</dbReference>
<dbReference type="Pfam" id="PF00072">
    <property type="entry name" value="Response_reg"/>
    <property type="match status" value="1"/>
</dbReference>
<dbReference type="Pfam" id="PF00512">
    <property type="entry name" value="HisKA"/>
    <property type="match status" value="1"/>
</dbReference>
<feature type="modified residue" description="4-aspartylphosphate" evidence="2">
    <location>
        <position position="887"/>
    </location>
</feature>
<evidence type="ECO:0000256" key="2">
    <source>
        <dbReference type="PROSITE-ProRule" id="PRU00169"/>
    </source>
</evidence>
<evidence type="ECO:0000259" key="4">
    <source>
        <dbReference type="PROSITE" id="PS50109"/>
    </source>
</evidence>
<evidence type="ECO:0000259" key="5">
    <source>
        <dbReference type="PROSITE" id="PS50110"/>
    </source>
</evidence>
<evidence type="ECO:0000313" key="6">
    <source>
        <dbReference type="EMBL" id="CAD8077272.1"/>
    </source>
</evidence>
<gene>
    <name evidence="6" type="ORF">PPRIM_AZ9-3.1.T0580030</name>
</gene>
<keyword evidence="3" id="KW-1133">Transmembrane helix</keyword>
<keyword evidence="7" id="KW-1185">Reference proteome</keyword>
<feature type="transmembrane region" description="Helical" evidence="3">
    <location>
        <begin position="30"/>
        <end position="49"/>
    </location>
</feature>
<accession>A0A8S1MF73</accession>
<dbReference type="Proteomes" id="UP000688137">
    <property type="component" value="Unassembled WGS sequence"/>
</dbReference>
<keyword evidence="3" id="KW-0812">Transmembrane</keyword>
<dbReference type="SMART" id="SM00388">
    <property type="entry name" value="HisKA"/>
    <property type="match status" value="1"/>
</dbReference>
<dbReference type="EMBL" id="CAJJDM010000059">
    <property type="protein sequence ID" value="CAD8077272.1"/>
    <property type="molecule type" value="Genomic_DNA"/>
</dbReference>
<dbReference type="CDD" id="cd00082">
    <property type="entry name" value="HisKA"/>
    <property type="match status" value="1"/>
</dbReference>
<feature type="domain" description="Response regulatory" evidence="5">
    <location>
        <begin position="832"/>
        <end position="953"/>
    </location>
</feature>
<keyword evidence="3" id="KW-0472">Membrane</keyword>
<sequence>MNYQILFYTQIIQNIWWIICSWIFYKPYEYYLCFLSLSSIMIRITIIVLEKRNTHKFISAILYLLQNCIYTEASIRMPMNNPFTNHTNSLMILINYIHANKEQKENIQIMSKFGFPIFFLLRTMSITFIQANYSIIESCLLIIIFLSLIAKDELKRKKEAIQNSVKDLGSQDQHNFNQKFITFFQQDSKRQSLGASFKKSRTHYSQYKEKPDILQNIPLFNEPKTFDENIKTSLQFQNLKKSFNKKVSTLSVDKSDQHLHTFFQNIINNIFSAGVVILNQNQKVTFMNNKCEKLLNQKGSEKVVECLKKIIISNSLHENDESPLGQIPPRSMAKMNKATFERILKYYHENQMELDIFDAFLFPQKYLNQFYQNLSPNSEFDQRSSLSESYNETFLQRKDAVTYEHIMNGEGGLLKKLRIVIIPTYMTNAQQEQLSYPSQQKVHVSRTAIQGESVQPIIVIKIKNITKKHKIEQMNKEKEIHNSLLKSFSHELRTPLNSSQEMLVIIKDMIKDPKLLEYVEFVHISIIFLIHQINDILDYAAMQSNTFKYRYFEFKSCEIVDEIKYIYSSQCNSKKIDLQIKFDEKKIGNIRSDKQRIMQVLINLLNNSCKFTPQGGKIVFSLKLTEYPFIKLQVKDTGIGIGSEQLQNLRKVLTTSMGKSLHRSRIKKSLGLGLNISARIVEGLVQKNDGTLEIISKNTNKGTKIYFIIENLFICRDESVRNPMISEYTTKNNTYKQQMSQYEGSNCSQVLPLLRQLSENSKYEPQSPSKRSKTTKSKFFNLLPANQPESSLDMADNFSYRIDLPLSPEYFLHKDYNNQKNSITPLCQQCVRVLIVDDIPFNQIALKALLLHYNIKVDQAYDGYQAIDLVKKQLDKHCQYYTLIFMDIEMPGINGFQATKDILKITFDQTHIIMCSAYDTEENFREGEAVGMSEFLPKPVNQKELERILDRFGFL</sequence>
<evidence type="ECO:0000256" key="1">
    <source>
        <dbReference type="ARBA" id="ARBA00022553"/>
    </source>
</evidence>
<dbReference type="SMART" id="SM00448">
    <property type="entry name" value="REC"/>
    <property type="match status" value="1"/>
</dbReference>
<feature type="transmembrane region" description="Helical" evidence="3">
    <location>
        <begin position="5"/>
        <end position="24"/>
    </location>
</feature>
<dbReference type="GO" id="GO:0000155">
    <property type="term" value="F:phosphorelay sensor kinase activity"/>
    <property type="evidence" value="ECO:0007669"/>
    <property type="project" value="InterPro"/>
</dbReference>
<proteinExistence type="predicted"/>
<comment type="caution">
    <text evidence="6">The sequence shown here is derived from an EMBL/GenBank/DDBJ whole genome shotgun (WGS) entry which is preliminary data.</text>
</comment>
<dbReference type="PANTHER" id="PTHR43719">
    <property type="entry name" value="TWO-COMPONENT HISTIDINE KINASE"/>
    <property type="match status" value="1"/>
</dbReference>
<dbReference type="PROSITE" id="PS50110">
    <property type="entry name" value="RESPONSE_REGULATORY"/>
    <property type="match status" value="1"/>
</dbReference>
<organism evidence="6 7">
    <name type="scientific">Paramecium primaurelia</name>
    <dbReference type="NCBI Taxonomy" id="5886"/>
    <lineage>
        <taxon>Eukaryota</taxon>
        <taxon>Sar</taxon>
        <taxon>Alveolata</taxon>
        <taxon>Ciliophora</taxon>
        <taxon>Intramacronucleata</taxon>
        <taxon>Oligohymenophorea</taxon>
        <taxon>Peniculida</taxon>
        <taxon>Parameciidae</taxon>
        <taxon>Paramecium</taxon>
    </lineage>
</organism>
<dbReference type="InterPro" id="IPR003594">
    <property type="entry name" value="HATPase_dom"/>
</dbReference>
<dbReference type="InterPro" id="IPR003661">
    <property type="entry name" value="HisK_dim/P_dom"/>
</dbReference>
<reference evidence="6" key="1">
    <citation type="submission" date="2021-01" db="EMBL/GenBank/DDBJ databases">
        <authorList>
            <consortium name="Genoscope - CEA"/>
            <person name="William W."/>
        </authorList>
    </citation>
    <scope>NUCLEOTIDE SEQUENCE</scope>
</reference>
<dbReference type="OMA" id="VEFVHIS"/>
<keyword evidence="1 2" id="KW-0597">Phosphoprotein</keyword>
<dbReference type="PROSITE" id="PS50109">
    <property type="entry name" value="HIS_KIN"/>
    <property type="match status" value="1"/>
</dbReference>
<evidence type="ECO:0000313" key="7">
    <source>
        <dbReference type="Proteomes" id="UP000688137"/>
    </source>
</evidence>
<dbReference type="InterPro" id="IPR050956">
    <property type="entry name" value="2C_system_His_kinase"/>
</dbReference>